<name>A0AC34FN63_9BILA</name>
<evidence type="ECO:0000313" key="1">
    <source>
        <dbReference type="Proteomes" id="UP000887579"/>
    </source>
</evidence>
<accession>A0AC34FN63</accession>
<organism evidence="1 2">
    <name type="scientific">Panagrolaimus sp. ES5</name>
    <dbReference type="NCBI Taxonomy" id="591445"/>
    <lineage>
        <taxon>Eukaryota</taxon>
        <taxon>Metazoa</taxon>
        <taxon>Ecdysozoa</taxon>
        <taxon>Nematoda</taxon>
        <taxon>Chromadorea</taxon>
        <taxon>Rhabditida</taxon>
        <taxon>Tylenchina</taxon>
        <taxon>Panagrolaimomorpha</taxon>
        <taxon>Panagrolaimoidea</taxon>
        <taxon>Panagrolaimidae</taxon>
        <taxon>Panagrolaimus</taxon>
    </lineage>
</organism>
<protein>
    <submittedName>
        <fullName evidence="2">Zinc metalloproteinase</fullName>
    </submittedName>
</protein>
<dbReference type="Proteomes" id="UP000887579">
    <property type="component" value="Unplaced"/>
</dbReference>
<dbReference type="WBParaSite" id="ES5_v2.g18706.t1">
    <property type="protein sequence ID" value="ES5_v2.g18706.t1"/>
    <property type="gene ID" value="ES5_v2.g18706"/>
</dbReference>
<evidence type="ECO:0000313" key="2">
    <source>
        <dbReference type="WBParaSite" id="ES5_v2.g18706.t1"/>
    </source>
</evidence>
<reference evidence="2" key="1">
    <citation type="submission" date="2022-11" db="UniProtKB">
        <authorList>
            <consortium name="WormBaseParasite"/>
        </authorList>
    </citation>
    <scope>IDENTIFICATION</scope>
</reference>
<sequence>RIEKFKAIFKNPTELEYVRQGLQQFRSRQESFKTKNVSLEDLQYIENQNVLQQIYDRNNTSSLNFSSIEEINRGLEDYLFEGDILLTRQQIDELLNARKKRQASMPEYRWDKTKPIYFSFDPSVDFIIISLFRSATKFWSDNICLNFVESKATPYIQIIADYTNQYGSSCWSFRGRTPGTTSQQLSLGSGCQNFGTVTHELAHALGIAHEHARYDRDSYITIIPENMDQFYINQFIKQSTLTSNNYGLPYDWGSVMHYRDRPGINGKIYALAKDRIYQSTMGGQYQPTFKDIYLMNLYYNCMCASGVACQNGGFRNPKNCNICICPSGFGDPLCNQRQTAENGAIDFGVVLTAPLGKRIEITIQSVSGKCVPGCIWGSLELKVRNFVLTGARYCCRSNVAANPILVTNDNFAIVSVYNLAYEHSFSLKYRYSKQFKIGNKHFKIT</sequence>
<proteinExistence type="predicted"/>